<evidence type="ECO:0000313" key="3">
    <source>
        <dbReference type="Proteomes" id="UP000006334"/>
    </source>
</evidence>
<dbReference type="InterPro" id="IPR029068">
    <property type="entry name" value="Glyas_Bleomycin-R_OHBP_Dase"/>
</dbReference>
<dbReference type="PROSITE" id="PS51819">
    <property type="entry name" value="VOC"/>
    <property type="match status" value="1"/>
</dbReference>
<dbReference type="SUPFAM" id="SSF54593">
    <property type="entry name" value="Glyoxalase/Bleomycin resistance protein/Dihydroxybiphenyl dioxygenase"/>
    <property type="match status" value="1"/>
</dbReference>
<feature type="domain" description="VOC" evidence="1">
    <location>
        <begin position="8"/>
        <end position="125"/>
    </location>
</feature>
<dbReference type="InterPro" id="IPR004360">
    <property type="entry name" value="Glyas_Fos-R_dOase_dom"/>
</dbReference>
<protein>
    <recommendedName>
        <fullName evidence="1">VOC domain-containing protein</fullName>
    </recommendedName>
</protein>
<dbReference type="STRING" id="1127673.GLIP_1494"/>
<dbReference type="CDD" id="cd07247">
    <property type="entry name" value="SgaA_N_like"/>
    <property type="match status" value="1"/>
</dbReference>
<dbReference type="OrthoDB" id="9793039at2"/>
<dbReference type="EMBL" id="BAEN01000035">
    <property type="protein sequence ID" value="GAC14129.1"/>
    <property type="molecule type" value="Genomic_DNA"/>
</dbReference>
<dbReference type="PANTHER" id="PTHR33993:SF14">
    <property type="entry name" value="GB|AAF24581.1"/>
    <property type="match status" value="1"/>
</dbReference>
<sequence>MSTSPVGSVVWTDLTVNNASEVKDFYQQVVGWKPNPVNMGDYDDFTMQLPENNQDVVGICHAKGENAGLPAQWLLYFKVADLDQSIENTHAQGGKLLSAIKHYGGVSRYVIIQDPAGAVCALFEDNQ</sequence>
<gene>
    <name evidence="2" type="ORF">GLIP_1494</name>
</gene>
<dbReference type="Pfam" id="PF00903">
    <property type="entry name" value="Glyoxalase"/>
    <property type="match status" value="1"/>
</dbReference>
<dbReference type="eggNOG" id="COG3324">
    <property type="taxonomic scope" value="Bacteria"/>
</dbReference>
<dbReference type="InterPro" id="IPR052164">
    <property type="entry name" value="Anthracycline_SecMetBiosynth"/>
</dbReference>
<comment type="caution">
    <text evidence="2">The sequence shown here is derived from an EMBL/GenBank/DDBJ whole genome shotgun (WGS) entry which is preliminary data.</text>
</comment>
<dbReference type="RefSeq" id="WP_008843945.1">
    <property type="nucleotide sequence ID" value="NZ_BAEN01000035.1"/>
</dbReference>
<evidence type="ECO:0000313" key="2">
    <source>
        <dbReference type="EMBL" id="GAC14129.1"/>
    </source>
</evidence>
<keyword evidence="3" id="KW-1185">Reference proteome</keyword>
<dbReference type="PANTHER" id="PTHR33993">
    <property type="entry name" value="GLYOXALASE-RELATED"/>
    <property type="match status" value="1"/>
</dbReference>
<name>K6X0C5_9ALTE</name>
<dbReference type="AlphaFoldDB" id="K6X0C5"/>
<dbReference type="Gene3D" id="3.10.180.10">
    <property type="entry name" value="2,3-Dihydroxybiphenyl 1,2-Dioxygenase, domain 1"/>
    <property type="match status" value="1"/>
</dbReference>
<evidence type="ECO:0000259" key="1">
    <source>
        <dbReference type="PROSITE" id="PS51819"/>
    </source>
</evidence>
<organism evidence="2 3">
    <name type="scientific">Aliiglaciecola lipolytica E3</name>
    <dbReference type="NCBI Taxonomy" id="1127673"/>
    <lineage>
        <taxon>Bacteria</taxon>
        <taxon>Pseudomonadati</taxon>
        <taxon>Pseudomonadota</taxon>
        <taxon>Gammaproteobacteria</taxon>
        <taxon>Alteromonadales</taxon>
        <taxon>Alteromonadaceae</taxon>
        <taxon>Aliiglaciecola</taxon>
    </lineage>
</organism>
<dbReference type="Proteomes" id="UP000006334">
    <property type="component" value="Unassembled WGS sequence"/>
</dbReference>
<proteinExistence type="predicted"/>
<dbReference type="InterPro" id="IPR037523">
    <property type="entry name" value="VOC_core"/>
</dbReference>
<accession>K6X0C5</accession>
<reference evidence="2 3" key="1">
    <citation type="journal article" date="2017" name="Antonie Van Leeuwenhoek">
        <title>Rhizobium rhizosphaerae sp. nov., a novel species isolated from rice rhizosphere.</title>
        <authorList>
            <person name="Zhao J.J."/>
            <person name="Zhang J."/>
            <person name="Zhang R.J."/>
            <person name="Zhang C.W."/>
            <person name="Yin H.Q."/>
            <person name="Zhang X.X."/>
        </authorList>
    </citation>
    <scope>NUCLEOTIDE SEQUENCE [LARGE SCALE GENOMIC DNA]</scope>
    <source>
        <strain evidence="2 3">E3</strain>
    </source>
</reference>